<dbReference type="GO" id="GO:0005737">
    <property type="term" value="C:cytoplasm"/>
    <property type="evidence" value="ECO:0007669"/>
    <property type="project" value="TreeGrafter"/>
</dbReference>
<dbReference type="InterPro" id="IPR015362">
    <property type="entry name" value="WIBG_mago-bd"/>
</dbReference>
<evidence type="ECO:0000313" key="2">
    <source>
        <dbReference type="EMBL" id="KZT62353.1"/>
    </source>
</evidence>
<evidence type="ECO:0000259" key="1">
    <source>
        <dbReference type="SMART" id="SM01273"/>
    </source>
</evidence>
<dbReference type="SMART" id="SM01273">
    <property type="entry name" value="Mago-bind"/>
    <property type="match status" value="1"/>
</dbReference>
<dbReference type="STRING" id="1353952.A0A165JW57"/>
<dbReference type="GO" id="GO:1903259">
    <property type="term" value="P:exon-exon junction complex disassembly"/>
    <property type="evidence" value="ECO:0007669"/>
    <property type="project" value="InterPro"/>
</dbReference>
<dbReference type="PANTHER" id="PTHR22959:SF0">
    <property type="entry name" value="PARTNER OF Y14 AND MAGO"/>
    <property type="match status" value="1"/>
</dbReference>
<feature type="non-terminal residue" evidence="2">
    <location>
        <position position="57"/>
    </location>
</feature>
<gene>
    <name evidence="2" type="ORF">CALCODRAFT_403652</name>
</gene>
<feature type="domain" description="WIBG Mago-binding" evidence="1">
    <location>
        <begin position="19"/>
        <end position="45"/>
    </location>
</feature>
<reference evidence="2 3" key="1">
    <citation type="journal article" date="2016" name="Mol. Biol. Evol.">
        <title>Comparative Genomics of Early-Diverging Mushroom-Forming Fungi Provides Insights into the Origins of Lignocellulose Decay Capabilities.</title>
        <authorList>
            <person name="Nagy L.G."/>
            <person name="Riley R."/>
            <person name="Tritt A."/>
            <person name="Adam C."/>
            <person name="Daum C."/>
            <person name="Floudas D."/>
            <person name="Sun H."/>
            <person name="Yadav J.S."/>
            <person name="Pangilinan J."/>
            <person name="Larsson K.H."/>
            <person name="Matsuura K."/>
            <person name="Barry K."/>
            <person name="Labutti K."/>
            <person name="Kuo R."/>
            <person name="Ohm R.A."/>
            <person name="Bhattacharya S.S."/>
            <person name="Shirouzu T."/>
            <person name="Yoshinaga Y."/>
            <person name="Martin F.M."/>
            <person name="Grigoriev I.V."/>
            <person name="Hibbett D.S."/>
        </authorList>
    </citation>
    <scope>NUCLEOTIDE SEQUENCE [LARGE SCALE GENOMIC DNA]</scope>
    <source>
        <strain evidence="2 3">HHB12733</strain>
    </source>
</reference>
<dbReference type="PANTHER" id="PTHR22959">
    <property type="entry name" value="PYM PROTEIN"/>
    <property type="match status" value="1"/>
</dbReference>
<protein>
    <recommendedName>
        <fullName evidence="1">WIBG Mago-binding domain-containing protein</fullName>
    </recommendedName>
</protein>
<dbReference type="OrthoDB" id="21625at2759"/>
<dbReference type="InParanoid" id="A0A165JW57"/>
<dbReference type="InterPro" id="IPR036348">
    <property type="entry name" value="WIBG_N_sf"/>
</dbReference>
<dbReference type="GO" id="GO:0035145">
    <property type="term" value="C:exon-exon junction complex"/>
    <property type="evidence" value="ECO:0007669"/>
    <property type="project" value="TreeGrafter"/>
</dbReference>
<keyword evidence="3" id="KW-1185">Reference proteome</keyword>
<evidence type="ECO:0000313" key="3">
    <source>
        <dbReference type="Proteomes" id="UP000076842"/>
    </source>
</evidence>
<dbReference type="Pfam" id="PF09282">
    <property type="entry name" value="Mago-bind"/>
    <property type="match status" value="1"/>
</dbReference>
<proteinExistence type="predicted"/>
<accession>A0A165JW57</accession>
<organism evidence="2 3">
    <name type="scientific">Calocera cornea HHB12733</name>
    <dbReference type="NCBI Taxonomy" id="1353952"/>
    <lineage>
        <taxon>Eukaryota</taxon>
        <taxon>Fungi</taxon>
        <taxon>Dikarya</taxon>
        <taxon>Basidiomycota</taxon>
        <taxon>Agaricomycotina</taxon>
        <taxon>Dacrymycetes</taxon>
        <taxon>Dacrymycetales</taxon>
        <taxon>Dacrymycetaceae</taxon>
        <taxon>Calocera</taxon>
    </lineage>
</organism>
<dbReference type="Proteomes" id="UP000076842">
    <property type="component" value="Unassembled WGS sequence"/>
</dbReference>
<dbReference type="GO" id="GO:0003723">
    <property type="term" value="F:RNA binding"/>
    <property type="evidence" value="ECO:0007669"/>
    <property type="project" value="TreeGrafter"/>
</dbReference>
<feature type="non-terminal residue" evidence="2">
    <location>
        <position position="1"/>
    </location>
</feature>
<name>A0A165JW57_9BASI</name>
<sequence length="57" mass="6411">PPVEPERSASGIVVDPSTLERIVPATRRADGTLRKELRIRPGFTPQEDVGLFRSRRQ</sequence>
<dbReference type="SUPFAM" id="SSF101931">
    <property type="entry name" value="Pym (Within the bgcn gene intron protein, WIBG), N-terminal domain"/>
    <property type="match status" value="1"/>
</dbReference>
<dbReference type="InterPro" id="IPR039333">
    <property type="entry name" value="PYM1"/>
</dbReference>
<dbReference type="AlphaFoldDB" id="A0A165JW57"/>
<dbReference type="EMBL" id="KV423917">
    <property type="protein sequence ID" value="KZT62353.1"/>
    <property type="molecule type" value="Genomic_DNA"/>
</dbReference>